<accession>A0ACB8URI6</accession>
<reference evidence="1" key="1">
    <citation type="journal article" date="2022" name="bioRxiv">
        <title>Population genetic analysis of Ophidiomyces ophidiicola, the causative agent of snake fungal disease, indicates recent introductions to the USA.</title>
        <authorList>
            <person name="Ladner J.T."/>
            <person name="Palmer J.M."/>
            <person name="Ettinger C.L."/>
            <person name="Stajich J.E."/>
            <person name="Farrell T.M."/>
            <person name="Glorioso B.M."/>
            <person name="Lawson B."/>
            <person name="Price S.J."/>
            <person name="Stengle A.G."/>
            <person name="Grear D.A."/>
            <person name="Lorch J.M."/>
        </authorList>
    </citation>
    <scope>NUCLEOTIDE SEQUENCE</scope>
    <source>
        <strain evidence="1">NWHC 24266-5</strain>
    </source>
</reference>
<keyword evidence="1" id="KW-0012">Acyltransferase</keyword>
<protein>
    <submittedName>
        <fullName evidence="1">Mitochondrial tRNAs modification protein</fullName>
        <ecNumber evidence="1">2.3.1.234</ecNumber>
    </submittedName>
</protein>
<keyword evidence="1" id="KW-0808">Transferase</keyword>
<dbReference type="EMBL" id="JALBCA010000096">
    <property type="protein sequence ID" value="KAI2383192.1"/>
    <property type="molecule type" value="Genomic_DNA"/>
</dbReference>
<name>A0ACB8URI6_9EURO</name>
<dbReference type="EC" id="2.3.1.234" evidence="1"/>
<gene>
    <name evidence="1" type="primary">QRI7</name>
    <name evidence="1" type="ORF">LOY88_005426</name>
</gene>
<comment type="caution">
    <text evidence="1">The sequence shown here is derived from an EMBL/GenBank/DDBJ whole genome shotgun (WGS) entry which is preliminary data.</text>
</comment>
<proteinExistence type="predicted"/>
<organism evidence="1">
    <name type="scientific">Ophidiomyces ophidiicola</name>
    <dbReference type="NCBI Taxonomy" id="1387563"/>
    <lineage>
        <taxon>Eukaryota</taxon>
        <taxon>Fungi</taxon>
        <taxon>Dikarya</taxon>
        <taxon>Ascomycota</taxon>
        <taxon>Pezizomycotina</taxon>
        <taxon>Eurotiomycetes</taxon>
        <taxon>Eurotiomycetidae</taxon>
        <taxon>Onygenales</taxon>
        <taxon>Onygenaceae</taxon>
        <taxon>Ophidiomyces</taxon>
    </lineage>
</organism>
<sequence>MYATRVAKPKLSLNIKVASGVTALSIPSPASKAIPRTPLSPAPRSPTTMNTARNRITSHGHLSPMPQQASFTYSNTSSTKSILKKNSALANASTAKRKIQFIGEPTVHCVTPIENPDEYYGSYVKMSKEERRWSQTGPSRLTNQSEVNLSRLYPTRNTRKHTDTGSPAAPLGLSMLSLRAACRIVYPQRILPARRHAQLRQLLTLAIESSCDDTSVAIVEKHGMTSTSVHFLENITADSREYRGIHPIAALASHQQNLAKLVQKALRFLPPANEDDGNGRFIDILPADGALAPVRRRKPDFISVTRGPGMLSSLTTGVDTAKGLAVAWQIPLVGVHHMQAHLLTPRLATALEPSAEAITVSKRVEFPFLSLLVSGGHTLLVHSRSIVDHEILASTVDIAVGDALDKIGRIVLPMSYLKNSPTTMYGKALESFVFPNGKTDYAGYKPPASRGEEIPRRQNVQWGWSFTLPFSEKKILAFSFSGLVSEATKQTEDYKAIWKEMNNDGGSADDWLPYDARVALGREFMNVCFEHLASRTVLALQSLQHPSGFEHLNKKNRRKMDRKNAKGQAQAKSPVKTLVVSGGVAANQFLRNLLRLFLDVRGFEDIDIVAPPMYLCTDNAAMIGWAGIEMFEAGWKSDLKCRALKKWALDSRADDGGILGPEDWIRRE</sequence>
<evidence type="ECO:0000313" key="1">
    <source>
        <dbReference type="EMBL" id="KAI2383192.1"/>
    </source>
</evidence>